<dbReference type="PANTHER" id="PTHR21137">
    <property type="entry name" value="ODORANT RECEPTOR"/>
    <property type="match status" value="1"/>
</dbReference>
<name>A0A482XSR9_LAOST</name>
<feature type="transmembrane region" description="Helical" evidence="10">
    <location>
        <begin position="171"/>
        <end position="196"/>
    </location>
</feature>
<evidence type="ECO:0000256" key="10">
    <source>
        <dbReference type="RuleBase" id="RU351113"/>
    </source>
</evidence>
<comment type="similarity">
    <text evidence="10">Belongs to the insect chemoreceptor superfamily. Heteromeric odorant receptor channel (TC 1.A.69) family.</text>
</comment>
<comment type="caution">
    <text evidence="11">The sequence shown here is derived from an EMBL/GenBank/DDBJ whole genome shotgun (WGS) entry which is preliminary data.</text>
</comment>
<protein>
    <recommendedName>
        <fullName evidence="10">Odorant receptor</fullName>
    </recommendedName>
</protein>
<dbReference type="GO" id="GO:0004984">
    <property type="term" value="F:olfactory receptor activity"/>
    <property type="evidence" value="ECO:0007669"/>
    <property type="project" value="InterPro"/>
</dbReference>
<comment type="subcellular location">
    <subcellularLocation>
        <location evidence="1 10">Cell membrane</location>
        <topology evidence="1 10">Multi-pass membrane protein</topology>
    </subcellularLocation>
</comment>
<keyword evidence="3 10" id="KW-0716">Sensory transduction</keyword>
<feature type="transmembrane region" description="Helical" evidence="10">
    <location>
        <begin position="273"/>
        <end position="294"/>
    </location>
</feature>
<evidence type="ECO:0000256" key="1">
    <source>
        <dbReference type="ARBA" id="ARBA00004651"/>
    </source>
</evidence>
<dbReference type="PANTHER" id="PTHR21137:SF35">
    <property type="entry name" value="ODORANT RECEPTOR 19A-RELATED"/>
    <property type="match status" value="1"/>
</dbReference>
<dbReference type="EMBL" id="QKKF02000445">
    <property type="protein sequence ID" value="RZF49052.1"/>
    <property type="molecule type" value="Genomic_DNA"/>
</dbReference>
<evidence type="ECO:0000256" key="9">
    <source>
        <dbReference type="ARBA" id="ARBA00023224"/>
    </source>
</evidence>
<evidence type="ECO:0000256" key="4">
    <source>
        <dbReference type="ARBA" id="ARBA00022692"/>
    </source>
</evidence>
<organism evidence="11 12">
    <name type="scientific">Laodelphax striatellus</name>
    <name type="common">Small brown planthopper</name>
    <name type="synonym">Delphax striatella</name>
    <dbReference type="NCBI Taxonomy" id="195883"/>
    <lineage>
        <taxon>Eukaryota</taxon>
        <taxon>Metazoa</taxon>
        <taxon>Ecdysozoa</taxon>
        <taxon>Arthropoda</taxon>
        <taxon>Hexapoda</taxon>
        <taxon>Insecta</taxon>
        <taxon>Pterygota</taxon>
        <taxon>Neoptera</taxon>
        <taxon>Paraneoptera</taxon>
        <taxon>Hemiptera</taxon>
        <taxon>Auchenorrhyncha</taxon>
        <taxon>Fulgoroidea</taxon>
        <taxon>Delphacidae</taxon>
        <taxon>Criomorphinae</taxon>
        <taxon>Laodelphax</taxon>
    </lineage>
</organism>
<dbReference type="Pfam" id="PF02949">
    <property type="entry name" value="7tm_6"/>
    <property type="match status" value="1"/>
</dbReference>
<dbReference type="Proteomes" id="UP000291343">
    <property type="component" value="Unassembled WGS sequence"/>
</dbReference>
<dbReference type="GO" id="GO:0005886">
    <property type="term" value="C:plasma membrane"/>
    <property type="evidence" value="ECO:0007669"/>
    <property type="project" value="UniProtKB-SubCell"/>
</dbReference>
<accession>A0A482XSR9</accession>
<keyword evidence="4 10" id="KW-0812">Transmembrane</keyword>
<evidence type="ECO:0000256" key="5">
    <source>
        <dbReference type="ARBA" id="ARBA00022725"/>
    </source>
</evidence>
<keyword evidence="7 10" id="KW-0472">Membrane</keyword>
<proteinExistence type="inferred from homology"/>
<dbReference type="SMR" id="A0A482XSR9"/>
<evidence type="ECO:0000256" key="6">
    <source>
        <dbReference type="ARBA" id="ARBA00022989"/>
    </source>
</evidence>
<dbReference type="OrthoDB" id="6617147at2759"/>
<keyword evidence="2" id="KW-1003">Cell membrane</keyword>
<evidence type="ECO:0000256" key="7">
    <source>
        <dbReference type="ARBA" id="ARBA00023136"/>
    </source>
</evidence>
<dbReference type="AlphaFoldDB" id="A0A482XSR9"/>
<dbReference type="GO" id="GO:0005549">
    <property type="term" value="F:odorant binding"/>
    <property type="evidence" value="ECO:0007669"/>
    <property type="project" value="InterPro"/>
</dbReference>
<comment type="caution">
    <text evidence="10">Lacks conserved residue(s) required for the propagation of feature annotation.</text>
</comment>
<keyword evidence="8 10" id="KW-0675">Receptor</keyword>
<gene>
    <name evidence="11" type="ORF">LSTR_LSTR013947</name>
</gene>
<dbReference type="GO" id="GO:0007165">
    <property type="term" value="P:signal transduction"/>
    <property type="evidence" value="ECO:0007669"/>
    <property type="project" value="UniProtKB-KW"/>
</dbReference>
<evidence type="ECO:0000313" key="12">
    <source>
        <dbReference type="Proteomes" id="UP000291343"/>
    </source>
</evidence>
<keyword evidence="12" id="KW-1185">Reference proteome</keyword>
<evidence type="ECO:0000313" key="11">
    <source>
        <dbReference type="EMBL" id="RZF49052.1"/>
    </source>
</evidence>
<evidence type="ECO:0000256" key="8">
    <source>
        <dbReference type="ARBA" id="ARBA00023170"/>
    </source>
</evidence>
<dbReference type="InterPro" id="IPR004117">
    <property type="entry name" value="7tm6_olfct_rcpt"/>
</dbReference>
<reference evidence="11 12" key="1">
    <citation type="journal article" date="2017" name="Gigascience">
        <title>Genome sequence of the small brown planthopper, Laodelphax striatellus.</title>
        <authorList>
            <person name="Zhu J."/>
            <person name="Jiang F."/>
            <person name="Wang X."/>
            <person name="Yang P."/>
            <person name="Bao Y."/>
            <person name="Zhao W."/>
            <person name="Wang W."/>
            <person name="Lu H."/>
            <person name="Wang Q."/>
            <person name="Cui N."/>
            <person name="Li J."/>
            <person name="Chen X."/>
            <person name="Luo L."/>
            <person name="Yu J."/>
            <person name="Kang L."/>
            <person name="Cui F."/>
        </authorList>
    </citation>
    <scope>NUCLEOTIDE SEQUENCE [LARGE SCALE GENOMIC DNA]</scope>
    <source>
        <strain evidence="11">Lst14</strain>
    </source>
</reference>
<dbReference type="InParanoid" id="A0A482XSR9"/>
<evidence type="ECO:0000256" key="3">
    <source>
        <dbReference type="ARBA" id="ARBA00022606"/>
    </source>
</evidence>
<sequence length="402" mass="47451">MESTKFLRDYINFIRFDKQHSPIPYFLTMTVVLTINIGTLSAALNVESQDIKIAVLDQWIEQLMFFPSTIPHCVNPKSILQLLGLIDEEYFVSEKDFEHRVEVWKKIEVVYERRTRVMSLIYKLTKYILFMMYCAFCFRNAISHYFGFNDVQFPPSAVTPFLWFTEVKLEFSIHFTFVYVLQVWHLTVCHVELYLLQMAVCLPIERILADYEIIYILLDDFGERYSDSAVKYGNQDDTEENKKMSCMKEDMARIVKCHQHICRNYRILAGNAAYLLFVIVLFVTIDSCFSYYLMLKAHVFKKAMKAALYSTSINVALFYIYHNGQKIINQNDILRKTLTKIPWTDKPRWLKQTVYIMMTRANVDNEIKPYGIFVLNYNSFKDLMKTFYSVGNVLSSSNFARN</sequence>
<feature type="transmembrane region" description="Helical" evidence="10">
    <location>
        <begin position="23"/>
        <end position="44"/>
    </location>
</feature>
<keyword evidence="9 10" id="KW-0807">Transducer</keyword>
<keyword evidence="5 10" id="KW-0552">Olfaction</keyword>
<feature type="transmembrane region" description="Helical" evidence="10">
    <location>
        <begin position="124"/>
        <end position="146"/>
    </location>
</feature>
<evidence type="ECO:0000256" key="2">
    <source>
        <dbReference type="ARBA" id="ARBA00022475"/>
    </source>
</evidence>
<keyword evidence="6 10" id="KW-1133">Transmembrane helix</keyword>